<dbReference type="GO" id="GO:1990404">
    <property type="term" value="F:NAD+-protein mono-ADP-ribosyltransferase activity"/>
    <property type="evidence" value="ECO:0007669"/>
    <property type="project" value="TreeGrafter"/>
</dbReference>
<protein>
    <submittedName>
        <fullName evidence="8">Uncharacterized protein</fullName>
    </submittedName>
</protein>
<dbReference type="PROSITE" id="PS50103">
    <property type="entry name" value="ZF_C3H1"/>
    <property type="match status" value="1"/>
</dbReference>
<feature type="region of interest" description="Disordered" evidence="5">
    <location>
        <begin position="76"/>
        <end position="100"/>
    </location>
</feature>
<dbReference type="SMART" id="SM00356">
    <property type="entry name" value="ZnF_C3H1"/>
    <property type="match status" value="2"/>
</dbReference>
<accession>A0A9N7ZCP2</accession>
<evidence type="ECO:0000313" key="8">
    <source>
        <dbReference type="EMBL" id="CAB1458237.1"/>
    </source>
</evidence>
<dbReference type="InterPro" id="IPR037197">
    <property type="entry name" value="WWE_dom_sf"/>
</dbReference>
<evidence type="ECO:0000256" key="2">
    <source>
        <dbReference type="ARBA" id="ARBA00023242"/>
    </source>
</evidence>
<comment type="similarity">
    <text evidence="3">Belongs to the ARTD/PARP family.</text>
</comment>
<dbReference type="InterPro" id="IPR004170">
    <property type="entry name" value="WWE_dom"/>
</dbReference>
<feature type="domain" description="C3H1-type" evidence="6">
    <location>
        <begin position="34"/>
        <end position="60"/>
    </location>
</feature>
<gene>
    <name evidence="8" type="ORF">PLEPLA_LOCUS46067</name>
</gene>
<dbReference type="PANTHER" id="PTHR45740:SF14">
    <property type="entry name" value="NOVEL PROTEIN"/>
    <property type="match status" value="1"/>
</dbReference>
<dbReference type="GO" id="GO:0005634">
    <property type="term" value="C:nucleus"/>
    <property type="evidence" value="ECO:0007669"/>
    <property type="project" value="UniProtKB-SubCell"/>
</dbReference>
<evidence type="ECO:0000313" key="9">
    <source>
        <dbReference type="Proteomes" id="UP001153269"/>
    </source>
</evidence>
<dbReference type="Pfam" id="PF02825">
    <property type="entry name" value="WWE"/>
    <property type="match status" value="1"/>
</dbReference>
<feature type="zinc finger region" description="C3H1-type" evidence="4">
    <location>
        <begin position="34"/>
        <end position="60"/>
    </location>
</feature>
<keyword evidence="2" id="KW-0539">Nucleus</keyword>
<dbReference type="Pfam" id="PF23466">
    <property type="entry name" value="WWE_4"/>
    <property type="match status" value="1"/>
</dbReference>
<evidence type="ECO:0000259" key="6">
    <source>
        <dbReference type="PROSITE" id="PS50103"/>
    </source>
</evidence>
<keyword evidence="4" id="KW-0862">Zinc</keyword>
<evidence type="ECO:0000256" key="4">
    <source>
        <dbReference type="PROSITE-ProRule" id="PRU00723"/>
    </source>
</evidence>
<evidence type="ECO:0000256" key="5">
    <source>
        <dbReference type="SAM" id="MobiDB-lite"/>
    </source>
</evidence>
<dbReference type="Gene3D" id="3.30.720.50">
    <property type="match status" value="1"/>
</dbReference>
<dbReference type="PROSITE" id="PS50918">
    <property type="entry name" value="WWE"/>
    <property type="match status" value="1"/>
</dbReference>
<proteinExistence type="inferred from homology"/>
<feature type="compositionally biased region" description="Basic residues" evidence="5">
    <location>
        <begin position="76"/>
        <end position="85"/>
    </location>
</feature>
<feature type="domain" description="WWE" evidence="7">
    <location>
        <begin position="163"/>
        <end position="253"/>
    </location>
</feature>
<dbReference type="GO" id="GO:0003950">
    <property type="term" value="F:NAD+ poly-ADP-ribosyltransferase activity"/>
    <property type="evidence" value="ECO:0007669"/>
    <property type="project" value="TreeGrafter"/>
</dbReference>
<organism evidence="8 9">
    <name type="scientific">Pleuronectes platessa</name>
    <name type="common">European plaice</name>
    <dbReference type="NCBI Taxonomy" id="8262"/>
    <lineage>
        <taxon>Eukaryota</taxon>
        <taxon>Metazoa</taxon>
        <taxon>Chordata</taxon>
        <taxon>Craniata</taxon>
        <taxon>Vertebrata</taxon>
        <taxon>Euteleostomi</taxon>
        <taxon>Actinopterygii</taxon>
        <taxon>Neopterygii</taxon>
        <taxon>Teleostei</taxon>
        <taxon>Neoteleostei</taxon>
        <taxon>Acanthomorphata</taxon>
        <taxon>Carangaria</taxon>
        <taxon>Pleuronectiformes</taxon>
        <taxon>Pleuronectoidei</taxon>
        <taxon>Pleuronectidae</taxon>
        <taxon>Pleuronectes</taxon>
    </lineage>
</organism>
<evidence type="ECO:0000256" key="1">
    <source>
        <dbReference type="ARBA" id="ARBA00004123"/>
    </source>
</evidence>
<keyword evidence="9" id="KW-1185">Reference proteome</keyword>
<dbReference type="InterPro" id="IPR051712">
    <property type="entry name" value="ARTD-AVP"/>
</dbReference>
<sequence>MATARTPEDEDPPEAGYLSSSDRDSDVDDDCQVTAKEPCRYYNKGHCRDGDRCTHPHVCKFALSGNCRYGSGCKLKHPRGGRRSRSSQAGGGAKERSTSRDPKIFDGQLYKWQLNDGTGWMDFSNDHVIEAQYCLPHTKSIKLYNTTHGVVNIDFNSMTVSGKSLRVRRLDDGHTEWVWFCTLYSKWIKYGDKDPEGKPTPANSSDIEQKFQSNPTSSFTFNIGAKTYEIKFAEMRQVSLDRKRKVTRRPLYRQRQAGAGVPQGHSVSQNIIVGTKPHWQFEGDHRGWHNFKNTRGTNETSDDIERKFQDDP</sequence>
<feature type="region of interest" description="Disordered" evidence="5">
    <location>
        <begin position="1"/>
        <end position="30"/>
    </location>
</feature>
<comment type="caution">
    <text evidence="8">The sequence shown here is derived from an EMBL/GenBank/DDBJ whole genome shotgun (WGS) entry which is preliminary data.</text>
</comment>
<feature type="region of interest" description="Disordered" evidence="5">
    <location>
        <begin position="283"/>
        <end position="312"/>
    </location>
</feature>
<dbReference type="AlphaFoldDB" id="A0A9N7ZCP2"/>
<dbReference type="PANTHER" id="PTHR45740">
    <property type="entry name" value="POLY [ADP-RIBOSE] POLYMERASE"/>
    <property type="match status" value="1"/>
</dbReference>
<dbReference type="SUPFAM" id="SSF117839">
    <property type="entry name" value="WWE domain"/>
    <property type="match status" value="1"/>
</dbReference>
<reference evidence="8" key="1">
    <citation type="submission" date="2020-03" db="EMBL/GenBank/DDBJ databases">
        <authorList>
            <person name="Weist P."/>
        </authorList>
    </citation>
    <scope>NUCLEOTIDE SEQUENCE</scope>
</reference>
<feature type="compositionally biased region" description="Basic and acidic residues" evidence="5">
    <location>
        <begin position="303"/>
        <end position="312"/>
    </location>
</feature>
<name>A0A9N7ZCP2_PLEPL</name>
<evidence type="ECO:0000256" key="3">
    <source>
        <dbReference type="ARBA" id="ARBA00024347"/>
    </source>
</evidence>
<evidence type="ECO:0000259" key="7">
    <source>
        <dbReference type="PROSITE" id="PS50918"/>
    </source>
</evidence>
<dbReference type="EMBL" id="CADEAL010004379">
    <property type="protein sequence ID" value="CAB1458237.1"/>
    <property type="molecule type" value="Genomic_DNA"/>
</dbReference>
<dbReference type="InterPro" id="IPR000571">
    <property type="entry name" value="Znf_CCCH"/>
</dbReference>
<keyword evidence="4" id="KW-0479">Metal-binding</keyword>
<keyword evidence="4" id="KW-0863">Zinc-finger</keyword>
<dbReference type="GO" id="GO:0008270">
    <property type="term" value="F:zinc ion binding"/>
    <property type="evidence" value="ECO:0007669"/>
    <property type="project" value="UniProtKB-KW"/>
</dbReference>
<comment type="subcellular location">
    <subcellularLocation>
        <location evidence="1">Nucleus</location>
    </subcellularLocation>
</comment>
<dbReference type="Proteomes" id="UP001153269">
    <property type="component" value="Unassembled WGS sequence"/>
</dbReference>